<dbReference type="GO" id="GO:0008061">
    <property type="term" value="F:chitin binding"/>
    <property type="evidence" value="ECO:0007669"/>
    <property type="project" value="InterPro"/>
</dbReference>
<evidence type="ECO:0000313" key="3">
    <source>
        <dbReference type="EMBL" id="CAH0111499.1"/>
    </source>
</evidence>
<dbReference type="SMART" id="SM00494">
    <property type="entry name" value="ChtBD2"/>
    <property type="match status" value="1"/>
</dbReference>
<name>A0A8J2WMA5_9CRUS</name>
<dbReference type="Gene3D" id="2.170.140.10">
    <property type="entry name" value="Chitin binding domain"/>
    <property type="match status" value="1"/>
</dbReference>
<sequence length="317" mass="34378">MKWIIAFVLFIAASAGAQRPERDIGLHLSGGHHHDEHHGHGAKEVSASASASAVVETKKGYGKDIPQPPLAIDLKPVEKDEPAKEVAPSQEYLPPVEAVKEAPKGYPRENPPNPLKLDPLEKQAANKVEVRVDSSTAAPMMMMGGEIPGNPGTDYPIFDTIPETKFNCNDQPTGGYYADVDEGRCQVFHVCHDGRKFSFLCPNGTIFDQKVFVCNWYFNVDCAASKDFYDLNAQIGVVPEKKDEKLTEPLSVAPSVVDTQQVDSPNLDYLPPAKEPVKVEAPASSYLPPNVAPNVVEAISNGIITPDAPAQSYLPPQ</sequence>
<dbReference type="OrthoDB" id="6364363at2759"/>
<dbReference type="Pfam" id="PF01607">
    <property type="entry name" value="CBM_14"/>
    <property type="match status" value="1"/>
</dbReference>
<feature type="domain" description="Chitin-binding type-2" evidence="2">
    <location>
        <begin position="165"/>
        <end position="224"/>
    </location>
</feature>
<evidence type="ECO:0000313" key="4">
    <source>
        <dbReference type="Proteomes" id="UP000789390"/>
    </source>
</evidence>
<dbReference type="SUPFAM" id="SSF57625">
    <property type="entry name" value="Invertebrate chitin-binding proteins"/>
    <property type="match status" value="1"/>
</dbReference>
<protein>
    <recommendedName>
        <fullName evidence="2">Chitin-binding type-2 domain-containing protein</fullName>
    </recommendedName>
</protein>
<gene>
    <name evidence="3" type="ORF">DGAL_LOCUS15146</name>
</gene>
<dbReference type="InterPro" id="IPR036508">
    <property type="entry name" value="Chitin-bd_dom_sf"/>
</dbReference>
<reference evidence="3" key="1">
    <citation type="submission" date="2021-11" db="EMBL/GenBank/DDBJ databases">
        <authorList>
            <person name="Schell T."/>
        </authorList>
    </citation>
    <scope>NUCLEOTIDE SEQUENCE</scope>
    <source>
        <strain evidence="3">M5</strain>
    </source>
</reference>
<dbReference type="GO" id="GO:0005576">
    <property type="term" value="C:extracellular region"/>
    <property type="evidence" value="ECO:0007669"/>
    <property type="project" value="InterPro"/>
</dbReference>
<comment type="caution">
    <text evidence="3">The sequence shown here is derived from an EMBL/GenBank/DDBJ whole genome shotgun (WGS) entry which is preliminary data.</text>
</comment>
<proteinExistence type="predicted"/>
<dbReference type="InterPro" id="IPR002557">
    <property type="entry name" value="Chitin-bd_dom"/>
</dbReference>
<dbReference type="PANTHER" id="PTHR22933:SF42">
    <property type="entry name" value="FI18455P1-RELATED"/>
    <property type="match status" value="1"/>
</dbReference>
<dbReference type="InterPro" id="IPR052976">
    <property type="entry name" value="Scoloptoxin-like"/>
</dbReference>
<dbReference type="PROSITE" id="PS50940">
    <property type="entry name" value="CHIT_BIND_II"/>
    <property type="match status" value="1"/>
</dbReference>
<keyword evidence="4" id="KW-1185">Reference proteome</keyword>
<feature type="signal peptide" evidence="1">
    <location>
        <begin position="1"/>
        <end position="17"/>
    </location>
</feature>
<organism evidence="3 4">
    <name type="scientific">Daphnia galeata</name>
    <dbReference type="NCBI Taxonomy" id="27404"/>
    <lineage>
        <taxon>Eukaryota</taxon>
        <taxon>Metazoa</taxon>
        <taxon>Ecdysozoa</taxon>
        <taxon>Arthropoda</taxon>
        <taxon>Crustacea</taxon>
        <taxon>Branchiopoda</taxon>
        <taxon>Diplostraca</taxon>
        <taxon>Cladocera</taxon>
        <taxon>Anomopoda</taxon>
        <taxon>Daphniidae</taxon>
        <taxon>Daphnia</taxon>
    </lineage>
</organism>
<dbReference type="Proteomes" id="UP000789390">
    <property type="component" value="Unassembled WGS sequence"/>
</dbReference>
<dbReference type="EMBL" id="CAKKLH010000314">
    <property type="protein sequence ID" value="CAH0111499.1"/>
    <property type="molecule type" value="Genomic_DNA"/>
</dbReference>
<keyword evidence="1" id="KW-0732">Signal</keyword>
<feature type="chain" id="PRO_5035304362" description="Chitin-binding type-2 domain-containing protein" evidence="1">
    <location>
        <begin position="18"/>
        <end position="317"/>
    </location>
</feature>
<evidence type="ECO:0000256" key="1">
    <source>
        <dbReference type="SAM" id="SignalP"/>
    </source>
</evidence>
<accession>A0A8J2WMA5</accession>
<evidence type="ECO:0000259" key="2">
    <source>
        <dbReference type="PROSITE" id="PS50940"/>
    </source>
</evidence>
<dbReference type="PANTHER" id="PTHR22933">
    <property type="entry name" value="FI18007P1-RELATED"/>
    <property type="match status" value="1"/>
</dbReference>
<dbReference type="AlphaFoldDB" id="A0A8J2WMA5"/>